<keyword evidence="2" id="KW-0645">Protease</keyword>
<dbReference type="SUPFAM" id="SSF63411">
    <property type="entry name" value="LuxS/MPP-like metallohydrolase"/>
    <property type="match status" value="4"/>
</dbReference>
<dbReference type="InterPro" id="IPR050626">
    <property type="entry name" value="Peptidase_M16"/>
</dbReference>
<dbReference type="PANTHER" id="PTHR43690">
    <property type="entry name" value="NARDILYSIN"/>
    <property type="match status" value="1"/>
</dbReference>
<feature type="domain" description="Peptidase M16 N-terminal" evidence="7">
    <location>
        <begin position="77"/>
        <end position="201"/>
    </location>
</feature>
<dbReference type="InterPro" id="IPR007863">
    <property type="entry name" value="Peptidase_M16_C"/>
</dbReference>
<keyword evidence="3" id="KW-0378">Hydrolase</keyword>
<dbReference type="InterPro" id="IPR011765">
    <property type="entry name" value="Pept_M16_N"/>
</dbReference>
<dbReference type="GO" id="GO:0046872">
    <property type="term" value="F:metal ion binding"/>
    <property type="evidence" value="ECO:0007669"/>
    <property type="project" value="InterPro"/>
</dbReference>
<evidence type="ECO:0000256" key="2">
    <source>
        <dbReference type="ARBA" id="ARBA00022670"/>
    </source>
</evidence>
<feature type="domain" description="Peptidase M16 C-terminal" evidence="8">
    <location>
        <begin position="708"/>
        <end position="880"/>
    </location>
</feature>
<comment type="similarity">
    <text evidence="1">Belongs to the peptidase M16 family.</text>
</comment>
<gene>
    <name evidence="9" type="ORF">RJ41_15690</name>
</gene>
<dbReference type="InterPro" id="IPR011249">
    <property type="entry name" value="Metalloenz_LuxS/M16"/>
</dbReference>
<sequence>MLETFKRTRMYTAIAVITLSAVSTGCTHNTNDPQNVRTASDITSETTTNADNSTASLNTSLFNVDYERFTLDNGLTVVLHVDRSDPVAAVALTAHVGSAREKEGRTGFAHLFEHLLFLESENLGKGGLDKLSAKIGGSGANGSTSRDSTNYFQTVPIDALEKMIWAEADKLGFFINTVTDPVLAKEKQVVKNEKRQSVDNRPYGHNQYVIDKNLYPEGHPYSWQVIGSLDDLQNATLADVKEFFKKWYVPNNVVLTIAGDIDVNQTKAWVKKYFDEIPAGEQINKLPPQPAKLNETKKRFHIDNFAQAPLLTMVWPTVPEYHDDYYPLQVLSQYLSQGKNAPLNKVLVDEKKLTSDVYLYGYDAEIAGQLQLQVMAFNGVNLNTVADGVNEAFARFEKDGISSKDLARIKAGQETEFYQGLSSVLGKGFQLAQYEIFAGGAEFISQDVQKILGVSQQDVMRVYSTYIKDKPFVATSFVPKGQQELVLSGSTEANVVEEQIVAGAEESFDASVAAEYERTPSSFDRTKEPAYGESIEITPPKVWQNTLSSGIKITGIANDEVPLVAFELKLDGGMLLDSEGKTGTANLLAATLLKGTAEKTPEQLEQEIELLGASLEASASETDITISGTVLSKHYSDLMQLVTEVILSPRFDEQEFELAKDDTINQIEQIKANPNAIASVEFKTLLYGKAHPFAQTVLGDKQTVDDTTLEDVKKYYEKYFTPSLAKFHVVGDIKQQDVAKSLAPLNARWLPKDVTFAKVPEPKLPESAQLFFYDVPGAKQSVLYFGHSAPNVTHDDAYKVSVMNYRLGGGGFASQLMQELRENKGYTYGIRSSFSSDQYTGEFTIRSAVRSNVTLEATQAIMDILAAFGTNYSDEDLDVTKGFTLKSGARAFETLGAKLSMVSEISDFGLPNDYVLQQEAEVKALTVDEIKRLYGKYVHPDRMIYLIVGDKDTQFERLDALGLGKPTLLNP</sequence>
<evidence type="ECO:0000256" key="5">
    <source>
        <dbReference type="ARBA" id="ARBA00023049"/>
    </source>
</evidence>
<proteinExistence type="inferred from homology"/>
<evidence type="ECO:0000313" key="10">
    <source>
        <dbReference type="Proteomes" id="UP000031197"/>
    </source>
</evidence>
<dbReference type="Gene3D" id="3.30.830.10">
    <property type="entry name" value="Metalloenzyme, LuxS/M16 peptidase-like"/>
    <property type="match status" value="4"/>
</dbReference>
<dbReference type="GO" id="GO:0008237">
    <property type="term" value="F:metallopeptidase activity"/>
    <property type="evidence" value="ECO:0007669"/>
    <property type="project" value="UniProtKB-KW"/>
</dbReference>
<organism evidence="9 10">
    <name type="scientific">Alteromonas marina</name>
    <dbReference type="NCBI Taxonomy" id="203795"/>
    <lineage>
        <taxon>Bacteria</taxon>
        <taxon>Pseudomonadati</taxon>
        <taxon>Pseudomonadota</taxon>
        <taxon>Gammaproteobacteria</taxon>
        <taxon>Alteromonadales</taxon>
        <taxon>Alteromonadaceae</taxon>
        <taxon>Alteromonas/Salinimonas group</taxon>
        <taxon>Alteromonas</taxon>
    </lineage>
</organism>
<dbReference type="OrthoDB" id="9811314at2"/>
<keyword evidence="5" id="KW-0482">Metalloprotease</keyword>
<comment type="caution">
    <text evidence="9">The sequence shown here is derived from an EMBL/GenBank/DDBJ whole genome shotgun (WGS) entry which is preliminary data.</text>
</comment>
<dbReference type="Proteomes" id="UP000031197">
    <property type="component" value="Unassembled WGS sequence"/>
</dbReference>
<name>A0A0B3Y0X0_9ALTE</name>
<feature type="domain" description="Peptidase M16 N-terminal" evidence="7">
    <location>
        <begin position="560"/>
        <end position="677"/>
    </location>
</feature>
<evidence type="ECO:0000256" key="3">
    <source>
        <dbReference type="ARBA" id="ARBA00022801"/>
    </source>
</evidence>
<dbReference type="RefSeq" id="WP_039222826.1">
    <property type="nucleotide sequence ID" value="NZ_JWLW01000065.1"/>
</dbReference>
<evidence type="ECO:0000256" key="1">
    <source>
        <dbReference type="ARBA" id="ARBA00007261"/>
    </source>
</evidence>
<dbReference type="PANTHER" id="PTHR43690:SF35">
    <property type="entry name" value="NON-CATALYTIC MEMBER OF PEPTIDASE SUBFAMILY M16B-RELATED"/>
    <property type="match status" value="1"/>
</dbReference>
<reference evidence="9 10" key="1">
    <citation type="submission" date="2014-12" db="EMBL/GenBank/DDBJ databases">
        <title>Genome sequencing of Alteromonas marina AD001.</title>
        <authorList>
            <person name="Adrian T.G.S."/>
            <person name="Chan K.G."/>
        </authorList>
    </citation>
    <scope>NUCLEOTIDE SEQUENCE [LARGE SCALE GENOMIC DNA]</scope>
    <source>
        <strain evidence="9 10">AD001</strain>
    </source>
</reference>
<evidence type="ECO:0000313" key="9">
    <source>
        <dbReference type="EMBL" id="KHT45013.1"/>
    </source>
</evidence>
<dbReference type="Pfam" id="PF00675">
    <property type="entry name" value="Peptidase_M16"/>
    <property type="match status" value="2"/>
</dbReference>
<accession>A0A0B3Y0X0</accession>
<keyword evidence="4" id="KW-0862">Zinc</keyword>
<keyword evidence="10" id="KW-1185">Reference proteome</keyword>
<protein>
    <submittedName>
        <fullName evidence="9">Peptidase M16</fullName>
    </submittedName>
</protein>
<evidence type="ECO:0000256" key="6">
    <source>
        <dbReference type="SAM" id="MobiDB-lite"/>
    </source>
</evidence>
<evidence type="ECO:0000259" key="8">
    <source>
        <dbReference type="Pfam" id="PF05193"/>
    </source>
</evidence>
<dbReference type="EMBL" id="JWLW01000065">
    <property type="protein sequence ID" value="KHT45013.1"/>
    <property type="molecule type" value="Genomic_DNA"/>
</dbReference>
<feature type="domain" description="Peptidase M16 C-terminal" evidence="8">
    <location>
        <begin position="235"/>
        <end position="411"/>
    </location>
</feature>
<dbReference type="AlphaFoldDB" id="A0A0B3Y0X0"/>
<evidence type="ECO:0000259" key="7">
    <source>
        <dbReference type="Pfam" id="PF00675"/>
    </source>
</evidence>
<dbReference type="PROSITE" id="PS51257">
    <property type="entry name" value="PROKAR_LIPOPROTEIN"/>
    <property type="match status" value="1"/>
</dbReference>
<evidence type="ECO:0000256" key="4">
    <source>
        <dbReference type="ARBA" id="ARBA00022833"/>
    </source>
</evidence>
<feature type="region of interest" description="Disordered" evidence="6">
    <location>
        <begin position="30"/>
        <end position="50"/>
    </location>
</feature>
<dbReference type="Pfam" id="PF05193">
    <property type="entry name" value="Peptidase_M16_C"/>
    <property type="match status" value="2"/>
</dbReference>
<dbReference type="GO" id="GO:0006508">
    <property type="term" value="P:proteolysis"/>
    <property type="evidence" value="ECO:0007669"/>
    <property type="project" value="UniProtKB-KW"/>
</dbReference>